<sequence>MSARGDTGRLGVLVVDASDAPRVLTALELYDRARPDRSSRAPQAGAASTRPRAGRGGCRGVVGDRERVLQARRGHMPELARRSTVSARRNRVPYVGE</sequence>
<comment type="caution">
    <text evidence="2">The sequence shown here is derived from an EMBL/GenBank/DDBJ whole genome shotgun (WGS) entry which is preliminary data.</text>
</comment>
<evidence type="ECO:0000313" key="2">
    <source>
        <dbReference type="EMBL" id="MBA0124123.1"/>
    </source>
</evidence>
<accession>A0A837ZZ76</accession>
<proteinExistence type="predicted"/>
<feature type="compositionally biased region" description="Basic and acidic residues" evidence="1">
    <location>
        <begin position="62"/>
        <end position="81"/>
    </location>
</feature>
<evidence type="ECO:0000256" key="1">
    <source>
        <dbReference type="SAM" id="MobiDB-lite"/>
    </source>
</evidence>
<dbReference type="AlphaFoldDB" id="A0A837ZZ76"/>
<feature type="region of interest" description="Disordered" evidence="1">
    <location>
        <begin position="32"/>
        <end position="97"/>
    </location>
</feature>
<reference evidence="2 3" key="1">
    <citation type="submission" date="2020-07" db="EMBL/GenBank/DDBJ databases">
        <title>Genome of Haloechinothrix sp.</title>
        <authorList>
            <person name="Tang S.-K."/>
            <person name="Yang L."/>
            <person name="Zhu W.-Y."/>
        </authorList>
    </citation>
    <scope>NUCLEOTIDE SEQUENCE [LARGE SCALE GENOMIC DNA]</scope>
    <source>
        <strain evidence="2 3">YIM 98757</strain>
    </source>
</reference>
<dbReference type="Proteomes" id="UP000582974">
    <property type="component" value="Unassembled WGS sequence"/>
</dbReference>
<evidence type="ECO:0000313" key="3">
    <source>
        <dbReference type="Proteomes" id="UP000582974"/>
    </source>
</evidence>
<organism evidence="2 3">
    <name type="scientific">Haloechinothrix aidingensis</name>
    <dbReference type="NCBI Taxonomy" id="2752311"/>
    <lineage>
        <taxon>Bacteria</taxon>
        <taxon>Bacillati</taxon>
        <taxon>Actinomycetota</taxon>
        <taxon>Actinomycetes</taxon>
        <taxon>Pseudonocardiales</taxon>
        <taxon>Pseudonocardiaceae</taxon>
        <taxon>Haloechinothrix</taxon>
    </lineage>
</organism>
<gene>
    <name evidence="2" type="ORF">H0B56_01040</name>
</gene>
<dbReference type="RefSeq" id="WP_180891026.1">
    <property type="nucleotide sequence ID" value="NZ_JACCKD010000001.1"/>
</dbReference>
<keyword evidence="3" id="KW-1185">Reference proteome</keyword>
<name>A0A837ZZ76_9PSEU</name>
<dbReference type="EMBL" id="JACCKD010000001">
    <property type="protein sequence ID" value="MBA0124123.1"/>
    <property type="molecule type" value="Genomic_DNA"/>
</dbReference>
<protein>
    <submittedName>
        <fullName evidence="2">Uncharacterized protein</fullName>
    </submittedName>
</protein>